<gene>
    <name evidence="3" type="ORF">OTU49_005239</name>
</gene>
<comment type="caution">
    <text evidence="3">The sequence shown here is derived from an EMBL/GenBank/DDBJ whole genome shotgun (WGS) entry which is preliminary data.</text>
</comment>
<evidence type="ECO:0000313" key="4">
    <source>
        <dbReference type="Proteomes" id="UP001445076"/>
    </source>
</evidence>
<feature type="domain" description="Acyl-coenzyme A oxidase N-terminal" evidence="2">
    <location>
        <begin position="23"/>
        <end position="87"/>
    </location>
</feature>
<dbReference type="PANTHER" id="PTHR10909">
    <property type="entry name" value="ELECTRON TRANSPORT OXIDOREDUCTASE"/>
    <property type="match status" value="1"/>
</dbReference>
<dbReference type="GO" id="GO:0055088">
    <property type="term" value="P:lipid homeostasis"/>
    <property type="evidence" value="ECO:0007669"/>
    <property type="project" value="TreeGrafter"/>
</dbReference>
<evidence type="ECO:0000256" key="1">
    <source>
        <dbReference type="ARBA" id="ARBA00004846"/>
    </source>
</evidence>
<dbReference type="GO" id="GO:0033540">
    <property type="term" value="P:fatty acid beta-oxidation using acyl-CoA oxidase"/>
    <property type="evidence" value="ECO:0007669"/>
    <property type="project" value="TreeGrafter"/>
</dbReference>
<dbReference type="Gene3D" id="1.10.540.10">
    <property type="entry name" value="Acyl-CoA dehydrogenase/oxidase, N-terminal domain"/>
    <property type="match status" value="1"/>
</dbReference>
<protein>
    <recommendedName>
        <fullName evidence="2">Acyl-coenzyme A oxidase N-terminal domain-containing protein</fullName>
    </recommendedName>
</protein>
<dbReference type="Pfam" id="PF14749">
    <property type="entry name" value="Acyl-CoA_ox_N"/>
    <property type="match status" value="1"/>
</dbReference>
<evidence type="ECO:0000259" key="2">
    <source>
        <dbReference type="Pfam" id="PF14749"/>
    </source>
</evidence>
<dbReference type="GO" id="GO:0005504">
    <property type="term" value="F:fatty acid binding"/>
    <property type="evidence" value="ECO:0007669"/>
    <property type="project" value="TreeGrafter"/>
</dbReference>
<accession>A0AAW0X8Q7</accession>
<dbReference type="InterPro" id="IPR029320">
    <property type="entry name" value="Acyl-CoA_ox_N"/>
</dbReference>
<organism evidence="3 4">
    <name type="scientific">Cherax quadricarinatus</name>
    <name type="common">Australian red claw crayfish</name>
    <dbReference type="NCBI Taxonomy" id="27406"/>
    <lineage>
        <taxon>Eukaryota</taxon>
        <taxon>Metazoa</taxon>
        <taxon>Ecdysozoa</taxon>
        <taxon>Arthropoda</taxon>
        <taxon>Crustacea</taxon>
        <taxon>Multicrustacea</taxon>
        <taxon>Malacostraca</taxon>
        <taxon>Eumalacostraca</taxon>
        <taxon>Eucarida</taxon>
        <taxon>Decapoda</taxon>
        <taxon>Pleocyemata</taxon>
        <taxon>Astacidea</taxon>
        <taxon>Parastacoidea</taxon>
        <taxon>Parastacidae</taxon>
        <taxon>Cherax</taxon>
    </lineage>
</organism>
<dbReference type="PANTHER" id="PTHR10909:SF250">
    <property type="entry name" value="PEROXISOMAL ACYL-COENZYME A OXIDASE 1"/>
    <property type="match status" value="1"/>
</dbReference>
<dbReference type="InterPro" id="IPR012258">
    <property type="entry name" value="Acyl-CoA_oxidase"/>
</dbReference>
<sequence length="100" mass="12060">MDKNNERECNEDLIRERRKCNFNIEELTNIVDGGKARTARRREIQRLLINDPEFLDEIPQDYMSHEDRYSNELRKSAHLMQKLADQESGHDIRSWDTERL</sequence>
<dbReference type="AlphaFoldDB" id="A0AAW0X8Q7"/>
<dbReference type="GO" id="GO:0005777">
    <property type="term" value="C:peroxisome"/>
    <property type="evidence" value="ECO:0007669"/>
    <property type="project" value="InterPro"/>
</dbReference>
<dbReference type="GO" id="GO:0071949">
    <property type="term" value="F:FAD binding"/>
    <property type="evidence" value="ECO:0007669"/>
    <property type="project" value="InterPro"/>
</dbReference>
<dbReference type="GO" id="GO:0003997">
    <property type="term" value="F:acyl-CoA oxidase activity"/>
    <property type="evidence" value="ECO:0007669"/>
    <property type="project" value="InterPro"/>
</dbReference>
<reference evidence="3 4" key="1">
    <citation type="journal article" date="2024" name="BMC Genomics">
        <title>Genome assembly of redclaw crayfish (Cherax quadricarinatus) provides insights into its immune adaptation and hypoxia tolerance.</title>
        <authorList>
            <person name="Liu Z."/>
            <person name="Zheng J."/>
            <person name="Li H."/>
            <person name="Fang K."/>
            <person name="Wang S."/>
            <person name="He J."/>
            <person name="Zhou D."/>
            <person name="Weng S."/>
            <person name="Chi M."/>
            <person name="Gu Z."/>
            <person name="He J."/>
            <person name="Li F."/>
            <person name="Wang M."/>
        </authorList>
    </citation>
    <scope>NUCLEOTIDE SEQUENCE [LARGE SCALE GENOMIC DNA]</scope>
    <source>
        <strain evidence="3">ZL_2023a</strain>
    </source>
</reference>
<proteinExistence type="predicted"/>
<keyword evidence="4" id="KW-1185">Reference proteome</keyword>
<comment type="pathway">
    <text evidence="1">Lipid metabolism; peroxisomal fatty acid beta-oxidation.</text>
</comment>
<name>A0AAW0X8Q7_CHEQU</name>
<dbReference type="EMBL" id="JARKIK010000046">
    <property type="protein sequence ID" value="KAK8735636.1"/>
    <property type="molecule type" value="Genomic_DNA"/>
</dbReference>
<dbReference type="Proteomes" id="UP001445076">
    <property type="component" value="Unassembled WGS sequence"/>
</dbReference>
<evidence type="ECO:0000313" key="3">
    <source>
        <dbReference type="EMBL" id="KAK8735636.1"/>
    </source>
</evidence>
<dbReference type="InterPro" id="IPR037069">
    <property type="entry name" value="AcylCoA_DH/ox_N_sf"/>
</dbReference>